<evidence type="ECO:0000256" key="1">
    <source>
        <dbReference type="ARBA" id="ARBA00004123"/>
    </source>
</evidence>
<dbReference type="Pfam" id="PF11894">
    <property type="entry name" value="Nup192"/>
    <property type="match status" value="1"/>
</dbReference>
<dbReference type="InterPro" id="IPR021827">
    <property type="entry name" value="Nup186/Nup192/Nup205"/>
</dbReference>
<gene>
    <name evidence="5" type="ORF">BRARA_G01279</name>
</gene>
<dbReference type="PANTHER" id="PTHR31344:SF0">
    <property type="entry name" value="NUCLEAR PORE COMPLEX PROTEIN NUP205"/>
    <property type="match status" value="1"/>
</dbReference>
<accession>A0A397YKE6</accession>
<dbReference type="GO" id="GO:0005643">
    <property type="term" value="C:nuclear pore"/>
    <property type="evidence" value="ECO:0007669"/>
    <property type="project" value="InterPro"/>
</dbReference>
<organism evidence="5 6">
    <name type="scientific">Brassica campestris</name>
    <name type="common">Field mustard</name>
    <dbReference type="NCBI Taxonomy" id="3711"/>
    <lineage>
        <taxon>Eukaryota</taxon>
        <taxon>Viridiplantae</taxon>
        <taxon>Streptophyta</taxon>
        <taxon>Embryophyta</taxon>
        <taxon>Tracheophyta</taxon>
        <taxon>Spermatophyta</taxon>
        <taxon>Magnoliopsida</taxon>
        <taxon>eudicotyledons</taxon>
        <taxon>Gunneridae</taxon>
        <taxon>Pentapetalae</taxon>
        <taxon>rosids</taxon>
        <taxon>malvids</taxon>
        <taxon>Brassicales</taxon>
        <taxon>Brassicaceae</taxon>
        <taxon>Brassiceae</taxon>
        <taxon>Brassica</taxon>
    </lineage>
</organism>
<reference evidence="5 6" key="1">
    <citation type="submission" date="2018-06" db="EMBL/GenBank/DDBJ databases">
        <title>WGS assembly of Brassica rapa FPsc.</title>
        <authorList>
            <person name="Bowman J."/>
            <person name="Kohchi T."/>
            <person name="Yamato K."/>
            <person name="Jenkins J."/>
            <person name="Shu S."/>
            <person name="Ishizaki K."/>
            <person name="Yamaoka S."/>
            <person name="Nishihama R."/>
            <person name="Nakamura Y."/>
            <person name="Berger F."/>
            <person name="Adam C."/>
            <person name="Aki S."/>
            <person name="Althoff F."/>
            <person name="Araki T."/>
            <person name="Arteaga-Vazquez M."/>
            <person name="Balasubrmanian S."/>
            <person name="Bauer D."/>
            <person name="Boehm C."/>
            <person name="Briginshaw L."/>
            <person name="Caballero-Perez J."/>
            <person name="Catarino B."/>
            <person name="Chen F."/>
            <person name="Chiyoda S."/>
            <person name="Chovatia M."/>
            <person name="Davies K."/>
            <person name="Delmans M."/>
            <person name="Demura T."/>
            <person name="Dierschke T."/>
            <person name="Dolan L."/>
            <person name="Dorantes-Acosta A."/>
            <person name="Eklund D."/>
            <person name="Florent S."/>
            <person name="Flores-Sandoval E."/>
            <person name="Fujiyama A."/>
            <person name="Fukuzawa H."/>
            <person name="Galik B."/>
            <person name="Grimanelli D."/>
            <person name="Grimwood J."/>
            <person name="Grossniklaus U."/>
            <person name="Hamada T."/>
            <person name="Haseloff J."/>
            <person name="Hetherington A."/>
            <person name="Higo A."/>
            <person name="Hirakawa Y."/>
            <person name="Hundley H."/>
            <person name="Ikeda Y."/>
            <person name="Inoue K."/>
            <person name="Inoue S."/>
            <person name="Ishida S."/>
            <person name="Jia Q."/>
            <person name="Kakita M."/>
            <person name="Kanazawa T."/>
            <person name="Kawai Y."/>
            <person name="Kawashima T."/>
            <person name="Kennedy M."/>
            <person name="Kinose K."/>
            <person name="Kinoshita T."/>
            <person name="Kohara Y."/>
            <person name="Koide E."/>
            <person name="Komatsu K."/>
            <person name="Kopischke S."/>
            <person name="Kubo M."/>
            <person name="Kyozuka J."/>
            <person name="Lagercrantz U."/>
            <person name="Lin S."/>
            <person name="Lindquist E."/>
            <person name="Lipzen A."/>
            <person name="Lu C."/>
            <person name="Luna E."/>
            <person name="Martienssen R."/>
            <person name="Minamino N."/>
            <person name="Mizutani M."/>
            <person name="Mizutani M."/>
            <person name="Mochizuki N."/>
            <person name="Monte I."/>
            <person name="Mosher R."/>
            <person name="Nagasaki H."/>
            <person name="Nakagami H."/>
            <person name="Naramoto S."/>
            <person name="Nishitani K."/>
            <person name="Ohtani M."/>
            <person name="Okamoto T."/>
            <person name="Okumura M."/>
            <person name="Phillips J."/>
            <person name="Pollak B."/>
            <person name="Reinders A."/>
            <person name="Roevekamp M."/>
            <person name="Sano R."/>
            <person name="Sawa S."/>
            <person name="Schmid M."/>
            <person name="Shirakawa M."/>
            <person name="Solano R."/>
            <person name="Spunde A."/>
            <person name="Suetsugu N."/>
            <person name="Sugano S."/>
            <person name="Sugiyama A."/>
            <person name="Sun R."/>
            <person name="Suzuki Y."/>
            <person name="Takenaka M."/>
            <person name="Takezawa D."/>
            <person name="Tomogane H."/>
            <person name="Tsuzuki M."/>
            <person name="Ueda T."/>
            <person name="Umeda M."/>
            <person name="Ward J."/>
            <person name="Watanabe Y."/>
            <person name="Yazaki K."/>
            <person name="Yokoyama R."/>
            <person name="Yoshitake Y."/>
            <person name="Yotsui I."/>
            <person name="Zachgo S."/>
            <person name="Schmutz J."/>
        </authorList>
    </citation>
    <scope>NUCLEOTIDE SEQUENCE [LARGE SCALE GENOMIC DNA]</scope>
    <source>
        <strain evidence="6">cv. B-3</strain>
    </source>
</reference>
<dbReference type="EMBL" id="CM010634">
    <property type="protein sequence ID" value="RID53915.1"/>
    <property type="molecule type" value="Genomic_DNA"/>
</dbReference>
<dbReference type="Proteomes" id="UP000264353">
    <property type="component" value="Chromosome A7"/>
</dbReference>
<evidence type="ECO:0000313" key="6">
    <source>
        <dbReference type="Proteomes" id="UP000264353"/>
    </source>
</evidence>
<evidence type="ECO:0008006" key="7">
    <source>
        <dbReference type="Google" id="ProtNLM"/>
    </source>
</evidence>
<evidence type="ECO:0000256" key="4">
    <source>
        <dbReference type="ARBA" id="ARBA00023242"/>
    </source>
</evidence>
<keyword evidence="3" id="KW-0813">Transport</keyword>
<keyword evidence="4" id="KW-0539">Nucleus</keyword>
<comment type="subcellular location">
    <subcellularLocation>
        <location evidence="1">Nucleus</location>
    </subcellularLocation>
</comment>
<protein>
    <recommendedName>
        <fullName evidence="7">Nuclear pore complex protein NUP205</fullName>
    </recommendedName>
</protein>
<proteinExistence type="inferred from homology"/>
<comment type="similarity">
    <text evidence="2">Belongs to the NUP186/NUP192/NUP205 family.</text>
</comment>
<name>A0A397YKE6_BRACM</name>
<evidence type="ECO:0000256" key="3">
    <source>
        <dbReference type="ARBA" id="ARBA00022448"/>
    </source>
</evidence>
<evidence type="ECO:0000256" key="2">
    <source>
        <dbReference type="ARBA" id="ARBA00005892"/>
    </source>
</evidence>
<dbReference type="PANTHER" id="PTHR31344">
    <property type="entry name" value="NUCLEAR PORE COMPLEX PROTEIN NUP205"/>
    <property type="match status" value="1"/>
</dbReference>
<evidence type="ECO:0000313" key="5">
    <source>
        <dbReference type="EMBL" id="RID53915.1"/>
    </source>
</evidence>
<sequence>MVSPKELAAIVQSSLLGSSATTPTQRIELTHAIRNSFSSFQNLLSFPPPKASDRAQVQSREIRLPDSLPISLDDQDVAISLKLSDELHLNEIDSVRLLVSANQEWGLMGRDPLEIQRLAIGLWYTGRRDLTSTLYTLLRAVVMDQGVEPDLIADIQGLLEDLIKAGLRQRLITLIKELNREEPSGLGGPLCEQYLIDSRGALVERRAVVHRERLILGHCLVLSILVDRPGPKDVKDIYNVLKDNAVQLTQGNDTINYQINFSLLFSLIITFISDAISALSDKSSMISQDASFRTEFQNIVMASGSDLTADGFIGGIRLAWAVHLMLIYDGISGMDTISAASTTDMGHICSCLESIFSKNVFQFLLDNVLQTAAYQNDEEDMIYIYNAYLHKLTSCFLSHPIARDKVKESKDMAMSVLNSYRINDSLDGSMQTEEADRPLPFISLMEFVSNIYQKEPELLYGNDVLWTFVNFAGEDHTNFKTLVAFLEMLRTLASTQEGASKVYELLKGTTFRSIGWATLFDCIAIYDDKFKQSLQTAGTVMPDFLEGDAKALVAYLNVLQKVVENGNPTERKNWFPDIEPFFKLLGYENVPPYLKGALRKTIAVFVHVFPELRDSIWAFLEQYDLPVVVGSPVGKTDQSSQVYDMQFELNEIEARREQYPSTISFLNLINALIAGEKDVTDRGRRFIGIFRFVYDHVFAPFPQRAYSDPCEKWQLVVACLQHFHMILSMYDIQEEDLDGFTEHSQFLVSAETSSLQTQLPVIELLKDFMSGKTLYRNLMSVLQVGVNSIMSERMSKTYGKILEKAVQLSLEILLLVFDKDLLVSDVWRPLYQPLDIILSQDHNQIVALLEYVRYDSLPQIQRSSIKLMNILSSRLVGLVPMLIKMNAANSLIEDYASCLELRLEEGEVVENSCDDLGVLIMQLLVDCINRPAPNITHLLLKFDLDAPVEGTVLQPKFHYSCLKVILEMLEKLPNPDINFLLFECGFQLLCELSLDPLTSGPIMDLLSSKKYQFFLRHLDTIGVATLPKRSGSQTLRISSLHQRAWLLKLLAIALHNGSGSSSDHLEACQSILSHLFGREVTEAGNELYSSSTYPLQDGLDYAGTSSISKSKVLALLEILQFRSPDASMQLPQIVSSRKYDTLVEEILGNRDPSVSGSIYYYSERGDRLIDLSSFSNKLYQKLHSGFPLVDGFQNVAEVNEVRETIQQLLKWGWKYNRNLEEQAAQLHMLAGWSQIVEISACRRISSLDNRSEILYRILDASLSASASPDCSLKMAFVLTQVALTCIAKLRDDRFLFHGALSSDTVTCLDVMMVKHLSTGACHSLLLKLVMAILRHESSESLRRRQYALLLSYFQYCQHMIALEVPTSVVQFLLLSDQDDADLDIQKIDKEQADLARANFAIIKKEAQGILDLVIKDACQGSEFGKTISLYVLEALVCIDHERYFLSQLQSRGFIRSCLGSISNISHQAQDGRHLLESQQRACTLEAEFALLLRISHKYGKSGGQVLFSMGALEHIASCRATSFKGNMRRVNMKLQTDTGYDVQKQRTIITAALRLVFALTSLVETSEFVEGRNKIVREVIEFIKGHQLLFDQLLREDVTQADDLLMEQIILAVGILSKVWPFEENDEYGFVQGLFDLMSKLFIPSREGQIVQKGSELKLSQLRFSLTSFLYFLVTKSSLRLQISNDSCDNSSKLRQPTLMLLASLLSHVTDSLEGAAEKKSLLLHKIRDINEVSRQDVDAIIKMCDCQEYVTASDNIHKRRYIAMVEMCKIVGTRDQLITLLLQLTEHVLNIILIHLQDRSGSSNEWASSYGSKSHQQQEVADLCGKLSPIIERLALLNEGKVGHNLKVFKRLATTVKEMAVQKCL</sequence>